<dbReference type="RefSeq" id="WP_106264136.1">
    <property type="nucleotide sequence ID" value="NZ_PVTX01000001.1"/>
</dbReference>
<name>A0ABX5EHF6_9MICO</name>
<dbReference type="InterPro" id="IPR036388">
    <property type="entry name" value="WH-like_DNA-bd_sf"/>
</dbReference>
<dbReference type="EMBL" id="PVTX01000001">
    <property type="protein sequence ID" value="PRZ09917.1"/>
    <property type="molecule type" value="Genomic_DNA"/>
</dbReference>
<evidence type="ECO:0000256" key="3">
    <source>
        <dbReference type="ARBA" id="ARBA00023163"/>
    </source>
</evidence>
<evidence type="ECO:0000313" key="6">
    <source>
        <dbReference type="Proteomes" id="UP000239895"/>
    </source>
</evidence>
<evidence type="ECO:0000259" key="4">
    <source>
        <dbReference type="PROSITE" id="PS50043"/>
    </source>
</evidence>
<dbReference type="PRINTS" id="PR00038">
    <property type="entry name" value="HTHLUXR"/>
</dbReference>
<accession>A0ABX5EHF6</accession>
<keyword evidence="3" id="KW-0804">Transcription</keyword>
<dbReference type="CDD" id="cd06170">
    <property type="entry name" value="LuxR_C_like"/>
    <property type="match status" value="1"/>
</dbReference>
<evidence type="ECO:0000256" key="1">
    <source>
        <dbReference type="ARBA" id="ARBA00023015"/>
    </source>
</evidence>
<dbReference type="SUPFAM" id="SSF48452">
    <property type="entry name" value="TPR-like"/>
    <property type="match status" value="1"/>
</dbReference>
<dbReference type="Gene3D" id="1.10.10.10">
    <property type="entry name" value="Winged helix-like DNA-binding domain superfamily/Winged helix DNA-binding domain"/>
    <property type="match status" value="1"/>
</dbReference>
<dbReference type="InterPro" id="IPR000792">
    <property type="entry name" value="Tscrpt_reg_LuxR_C"/>
</dbReference>
<reference evidence="5 6" key="1">
    <citation type="submission" date="2018-03" db="EMBL/GenBank/DDBJ databases">
        <title>Comparative analysis of microorganisms from saline springs in Andes Mountain Range, Colombia.</title>
        <authorList>
            <person name="Rubin E."/>
        </authorList>
    </citation>
    <scope>NUCLEOTIDE SEQUENCE [LARGE SCALE GENOMIC DNA]</scope>
    <source>
        <strain evidence="5 6">CG 23</strain>
    </source>
</reference>
<dbReference type="SUPFAM" id="SSF46894">
    <property type="entry name" value="C-terminal effector domain of the bipartite response regulators"/>
    <property type="match status" value="1"/>
</dbReference>
<dbReference type="PROSITE" id="PS50043">
    <property type="entry name" value="HTH_LUXR_2"/>
    <property type="match status" value="1"/>
</dbReference>
<keyword evidence="1" id="KW-0805">Transcription regulation</keyword>
<dbReference type="SMART" id="SM00421">
    <property type="entry name" value="HTH_LUXR"/>
    <property type="match status" value="1"/>
</dbReference>
<comment type="caution">
    <text evidence="5">The sequence shown here is derived from an EMBL/GenBank/DDBJ whole genome shotgun (WGS) entry which is preliminary data.</text>
</comment>
<dbReference type="Proteomes" id="UP000239895">
    <property type="component" value="Unassembled WGS sequence"/>
</dbReference>
<dbReference type="Gene3D" id="1.25.40.10">
    <property type="entry name" value="Tetratricopeptide repeat domain"/>
    <property type="match status" value="1"/>
</dbReference>
<dbReference type="Pfam" id="PF00196">
    <property type="entry name" value="GerE"/>
    <property type="match status" value="1"/>
</dbReference>
<sequence length="360" mass="38346">MALLDAASVAATAGDVDDLMWMGKICCWLIVACQEAHDLDRAREWCVRVEEMCARRDLAPLFLVCRTQYAAVLLAQGEVTEAESSLTDVLQRSEHSRRGSRLEAVVQLGELRRRQGRLADAGALLRQGHLHPGALTGLAQVRLAEGDASGAWSIVSELLDWLPEHQLEQVDALAVAVSAGLAAGHVDEARQAAARLGALAERVGTDFLRGSAAAAEARLLGPQEAVSRWRAAVRHLHDARLPFDEAECRLELAETLLALGDGSGAREHAAAALETLVPLEAGRDVERARAILARGATDPLTARQAEVLRLLARGLTNAEIGVALQLSAHTVHRHVTNIYGVLGLGSRAAAATYAAGRGLT</sequence>
<dbReference type="PANTHER" id="PTHR44688">
    <property type="entry name" value="DNA-BINDING TRANSCRIPTIONAL ACTIVATOR DEVR_DOSR"/>
    <property type="match status" value="1"/>
</dbReference>
<evidence type="ECO:0000256" key="2">
    <source>
        <dbReference type="ARBA" id="ARBA00023125"/>
    </source>
</evidence>
<gene>
    <name evidence="5" type="ORF">BCL65_10155</name>
</gene>
<organism evidence="5 6">
    <name type="scientific">Isoptericola halotolerans</name>
    <dbReference type="NCBI Taxonomy" id="300560"/>
    <lineage>
        <taxon>Bacteria</taxon>
        <taxon>Bacillati</taxon>
        <taxon>Actinomycetota</taxon>
        <taxon>Actinomycetes</taxon>
        <taxon>Micrococcales</taxon>
        <taxon>Promicromonosporaceae</taxon>
        <taxon>Isoptericola</taxon>
    </lineage>
</organism>
<dbReference type="InterPro" id="IPR016032">
    <property type="entry name" value="Sig_transdc_resp-reg_C-effctor"/>
</dbReference>
<dbReference type="PANTHER" id="PTHR44688:SF16">
    <property type="entry name" value="DNA-BINDING TRANSCRIPTIONAL ACTIVATOR DEVR_DOSR"/>
    <property type="match status" value="1"/>
</dbReference>
<keyword evidence="2" id="KW-0238">DNA-binding</keyword>
<feature type="domain" description="HTH luxR-type" evidence="4">
    <location>
        <begin position="293"/>
        <end position="358"/>
    </location>
</feature>
<dbReference type="InterPro" id="IPR011990">
    <property type="entry name" value="TPR-like_helical_dom_sf"/>
</dbReference>
<protein>
    <submittedName>
        <fullName evidence="5">Regulatory LuxR family protein</fullName>
    </submittedName>
</protein>
<evidence type="ECO:0000313" key="5">
    <source>
        <dbReference type="EMBL" id="PRZ09917.1"/>
    </source>
</evidence>
<proteinExistence type="predicted"/>
<keyword evidence="6" id="KW-1185">Reference proteome</keyword>